<gene>
    <name evidence="6" type="ORF">QEZ52_20940</name>
</gene>
<dbReference type="InterPro" id="IPR058163">
    <property type="entry name" value="LysR-type_TF_proteobact-type"/>
</dbReference>
<keyword evidence="4" id="KW-0804">Transcription</keyword>
<dbReference type="PROSITE" id="PS50931">
    <property type="entry name" value="HTH_LYSR"/>
    <property type="match status" value="1"/>
</dbReference>
<evidence type="ECO:0000256" key="2">
    <source>
        <dbReference type="ARBA" id="ARBA00023015"/>
    </source>
</evidence>
<dbReference type="Pfam" id="PF03466">
    <property type="entry name" value="LysR_substrate"/>
    <property type="match status" value="1"/>
</dbReference>
<accession>A0ABZ2XYR6</accession>
<dbReference type="PANTHER" id="PTHR30537:SF3">
    <property type="entry name" value="TRANSCRIPTIONAL REGULATORY PROTEIN"/>
    <property type="match status" value="1"/>
</dbReference>
<evidence type="ECO:0000256" key="1">
    <source>
        <dbReference type="ARBA" id="ARBA00009437"/>
    </source>
</evidence>
<dbReference type="InterPro" id="IPR036388">
    <property type="entry name" value="WH-like_DNA-bd_sf"/>
</dbReference>
<dbReference type="SUPFAM" id="SSF53850">
    <property type="entry name" value="Periplasmic binding protein-like II"/>
    <property type="match status" value="1"/>
</dbReference>
<dbReference type="RefSeq" id="WP_343211961.1">
    <property type="nucleotide sequence ID" value="NZ_CP123585.1"/>
</dbReference>
<dbReference type="Proteomes" id="UP001623232">
    <property type="component" value="Plasmid unnamed4"/>
</dbReference>
<geneLocation type="plasmid" evidence="6 7">
    <name>unnamed4</name>
</geneLocation>
<evidence type="ECO:0000313" key="7">
    <source>
        <dbReference type="Proteomes" id="UP001623232"/>
    </source>
</evidence>
<dbReference type="InterPro" id="IPR036390">
    <property type="entry name" value="WH_DNA-bd_sf"/>
</dbReference>
<dbReference type="PANTHER" id="PTHR30537">
    <property type="entry name" value="HTH-TYPE TRANSCRIPTIONAL REGULATOR"/>
    <property type="match status" value="1"/>
</dbReference>
<evidence type="ECO:0000313" key="6">
    <source>
        <dbReference type="EMBL" id="WZK91253.1"/>
    </source>
</evidence>
<dbReference type="InterPro" id="IPR005119">
    <property type="entry name" value="LysR_subst-bd"/>
</dbReference>
<feature type="domain" description="HTH lysR-type" evidence="5">
    <location>
        <begin position="1"/>
        <end position="60"/>
    </location>
</feature>
<proteinExistence type="inferred from homology"/>
<dbReference type="Pfam" id="PF00126">
    <property type="entry name" value="HTH_1"/>
    <property type="match status" value="1"/>
</dbReference>
<evidence type="ECO:0000259" key="5">
    <source>
        <dbReference type="PROSITE" id="PS50931"/>
    </source>
</evidence>
<sequence length="287" mass="31971">MPLSSEDLLVILALCREQTLDRAAAWLGRDSSSVFRAIKRIETRLGTPLFSRSKSGFEPLGLTRELAEKGREISETLRHADNIASQLDLARFEKLRVTTTDVILSCYILPNIDQFRAKYPGTHIEFNTSNQFAKMWERGFDVAVRPSSNPPGDLIGHFLRPLDYKLVHGSNYLPKLKLSGRAIQGGDWLLPGGTLTNHPVRKWFSQQVSNPDTVTQFDSMNLLVQAAKSGLGLAALPGLARITDGLVTLSDVEVPEVSELWCLYHSSNRENPLVQAFVRFAKHCLDG</sequence>
<organism evidence="6 7">
    <name type="scientific">Aliisedimentitalea scapharcae</name>
    <dbReference type="NCBI Taxonomy" id="1524259"/>
    <lineage>
        <taxon>Bacteria</taxon>
        <taxon>Pseudomonadati</taxon>
        <taxon>Pseudomonadota</taxon>
        <taxon>Alphaproteobacteria</taxon>
        <taxon>Rhodobacterales</taxon>
        <taxon>Roseobacteraceae</taxon>
        <taxon>Aliisedimentitalea</taxon>
    </lineage>
</organism>
<dbReference type="Gene3D" id="3.40.190.290">
    <property type="match status" value="1"/>
</dbReference>
<evidence type="ECO:0000256" key="3">
    <source>
        <dbReference type="ARBA" id="ARBA00023125"/>
    </source>
</evidence>
<name>A0ABZ2XYR6_9RHOB</name>
<reference evidence="6 7" key="1">
    <citation type="submission" date="2023-04" db="EMBL/GenBank/DDBJ databases">
        <title>Complete genome sequence of Alisedimentitalea scapharcae.</title>
        <authorList>
            <person name="Rong J.-C."/>
            <person name="Yi M.-L."/>
            <person name="Zhao Q."/>
        </authorList>
    </citation>
    <scope>NUCLEOTIDE SEQUENCE [LARGE SCALE GENOMIC DNA]</scope>
    <source>
        <strain evidence="6 7">KCTC 42119</strain>
        <plasmid evidence="6 7">unnamed4</plasmid>
    </source>
</reference>
<protein>
    <submittedName>
        <fullName evidence="6">LysR family transcriptional regulator</fullName>
    </submittedName>
</protein>
<dbReference type="InterPro" id="IPR000847">
    <property type="entry name" value="LysR_HTH_N"/>
</dbReference>
<dbReference type="EMBL" id="CP123585">
    <property type="protein sequence ID" value="WZK91253.1"/>
    <property type="molecule type" value="Genomic_DNA"/>
</dbReference>
<keyword evidence="6" id="KW-0614">Plasmid</keyword>
<keyword evidence="7" id="KW-1185">Reference proteome</keyword>
<keyword evidence="3" id="KW-0238">DNA-binding</keyword>
<dbReference type="SUPFAM" id="SSF46785">
    <property type="entry name" value="Winged helix' DNA-binding domain"/>
    <property type="match status" value="1"/>
</dbReference>
<keyword evidence="2" id="KW-0805">Transcription regulation</keyword>
<comment type="similarity">
    <text evidence="1">Belongs to the LysR transcriptional regulatory family.</text>
</comment>
<dbReference type="Gene3D" id="1.10.10.10">
    <property type="entry name" value="Winged helix-like DNA-binding domain superfamily/Winged helix DNA-binding domain"/>
    <property type="match status" value="1"/>
</dbReference>
<evidence type="ECO:0000256" key="4">
    <source>
        <dbReference type="ARBA" id="ARBA00023163"/>
    </source>
</evidence>